<accession>A0AAW2TX99</accession>
<evidence type="ECO:0000313" key="1">
    <source>
        <dbReference type="EMBL" id="KAL0409438.1"/>
    </source>
</evidence>
<dbReference type="AlphaFoldDB" id="A0AAW2TX99"/>
<proteinExistence type="predicted"/>
<gene>
    <name evidence="1" type="ORF">Sradi_1878200</name>
</gene>
<protein>
    <submittedName>
        <fullName evidence="1">Uncharacterized protein</fullName>
    </submittedName>
</protein>
<sequence length="86" mass="9205">MPAPLPCAVEEPYTCNSHFWSGDASFMVISAISETKSANACALMVVLGKYEMSYSLNSTAYFTSRPEVSGLSIVCFRGVLVLTPTG</sequence>
<reference evidence="1" key="2">
    <citation type="journal article" date="2024" name="Plant">
        <title>Genomic evolution and insights into agronomic trait innovations of Sesamum species.</title>
        <authorList>
            <person name="Miao H."/>
            <person name="Wang L."/>
            <person name="Qu L."/>
            <person name="Liu H."/>
            <person name="Sun Y."/>
            <person name="Le M."/>
            <person name="Wang Q."/>
            <person name="Wei S."/>
            <person name="Zheng Y."/>
            <person name="Lin W."/>
            <person name="Duan Y."/>
            <person name="Cao H."/>
            <person name="Xiong S."/>
            <person name="Wang X."/>
            <person name="Wei L."/>
            <person name="Li C."/>
            <person name="Ma Q."/>
            <person name="Ju M."/>
            <person name="Zhao R."/>
            <person name="Li G."/>
            <person name="Mu C."/>
            <person name="Tian Q."/>
            <person name="Mei H."/>
            <person name="Zhang T."/>
            <person name="Gao T."/>
            <person name="Zhang H."/>
        </authorList>
    </citation>
    <scope>NUCLEOTIDE SEQUENCE</scope>
    <source>
        <strain evidence="1">G02</strain>
    </source>
</reference>
<comment type="caution">
    <text evidence="1">The sequence shown here is derived from an EMBL/GenBank/DDBJ whole genome shotgun (WGS) entry which is preliminary data.</text>
</comment>
<reference evidence="1" key="1">
    <citation type="submission" date="2020-06" db="EMBL/GenBank/DDBJ databases">
        <authorList>
            <person name="Li T."/>
            <person name="Hu X."/>
            <person name="Zhang T."/>
            <person name="Song X."/>
            <person name="Zhang H."/>
            <person name="Dai N."/>
            <person name="Sheng W."/>
            <person name="Hou X."/>
            <person name="Wei L."/>
        </authorList>
    </citation>
    <scope>NUCLEOTIDE SEQUENCE</scope>
    <source>
        <strain evidence="1">G02</strain>
        <tissue evidence="1">Leaf</tissue>
    </source>
</reference>
<dbReference type="EMBL" id="JACGWJ010000007">
    <property type="protein sequence ID" value="KAL0409438.1"/>
    <property type="molecule type" value="Genomic_DNA"/>
</dbReference>
<organism evidence="1">
    <name type="scientific">Sesamum radiatum</name>
    <name type="common">Black benniseed</name>
    <dbReference type="NCBI Taxonomy" id="300843"/>
    <lineage>
        <taxon>Eukaryota</taxon>
        <taxon>Viridiplantae</taxon>
        <taxon>Streptophyta</taxon>
        <taxon>Embryophyta</taxon>
        <taxon>Tracheophyta</taxon>
        <taxon>Spermatophyta</taxon>
        <taxon>Magnoliopsida</taxon>
        <taxon>eudicotyledons</taxon>
        <taxon>Gunneridae</taxon>
        <taxon>Pentapetalae</taxon>
        <taxon>asterids</taxon>
        <taxon>lamiids</taxon>
        <taxon>Lamiales</taxon>
        <taxon>Pedaliaceae</taxon>
        <taxon>Sesamum</taxon>
    </lineage>
</organism>
<name>A0AAW2TX99_SESRA</name>